<sequence>MIQRIALMLMLGLGAAVFPNLGATDTFSLMPMDAVGAQRRALLPSGDAAKDRVQTASLFIGQEGASFFAPFPKRQSLRSDTIHLSRNGTQVDRVRHLIAKAEAGSKQYDAVQYGAKIKPSKRPTQMTLGEIYKWIGDTPGQPHAIGRYQFIPPTLKSLASRLGLTPDVRFTPDVQDKLADVLLVEAGLIEVSKGQMKRHTFMNNLAKIWAGLPNSTGKSHYHGYAGNKASMTWAYFDREMKRIFPS</sequence>
<keyword evidence="2" id="KW-1185">Reference proteome</keyword>
<dbReference type="EMBL" id="OMOR01000001">
    <property type="protein sequence ID" value="SPH22825.1"/>
    <property type="molecule type" value="Genomic_DNA"/>
</dbReference>
<protein>
    <submittedName>
        <fullName evidence="1">Uncharacterized protein</fullName>
    </submittedName>
</protein>
<dbReference type="SUPFAM" id="SSF53955">
    <property type="entry name" value="Lysozyme-like"/>
    <property type="match status" value="1"/>
</dbReference>
<proteinExistence type="predicted"/>
<dbReference type="Proteomes" id="UP000244880">
    <property type="component" value="Unassembled WGS sequence"/>
</dbReference>
<reference evidence="1 2" key="1">
    <citation type="submission" date="2018-03" db="EMBL/GenBank/DDBJ databases">
        <authorList>
            <person name="Keele B.F."/>
        </authorList>
    </citation>
    <scope>NUCLEOTIDE SEQUENCE [LARGE SCALE GENOMIC DNA]</scope>
    <source>
        <strain evidence="1 2">CECT 8599</strain>
    </source>
</reference>
<dbReference type="Gene3D" id="1.10.530.10">
    <property type="match status" value="1"/>
</dbReference>
<accession>A0A2R8BI74</accession>
<evidence type="ECO:0000313" key="1">
    <source>
        <dbReference type="EMBL" id="SPH22825.1"/>
    </source>
</evidence>
<dbReference type="InterPro" id="IPR023346">
    <property type="entry name" value="Lysozyme-like_dom_sf"/>
</dbReference>
<dbReference type="AlphaFoldDB" id="A0A2R8BI74"/>
<name>A0A2R8BI74_9RHOB</name>
<gene>
    <name evidence="1" type="ORF">ASD8599_03572</name>
</gene>
<evidence type="ECO:0000313" key="2">
    <source>
        <dbReference type="Proteomes" id="UP000244880"/>
    </source>
</evidence>
<organism evidence="1 2">
    <name type="scientific">Ascidiaceihabitans donghaensis</name>
    <dbReference type="NCBI Taxonomy" id="1510460"/>
    <lineage>
        <taxon>Bacteria</taxon>
        <taxon>Pseudomonadati</taxon>
        <taxon>Pseudomonadota</taxon>
        <taxon>Alphaproteobacteria</taxon>
        <taxon>Rhodobacterales</taxon>
        <taxon>Paracoccaceae</taxon>
        <taxon>Ascidiaceihabitans</taxon>
    </lineage>
</organism>
<dbReference type="RefSeq" id="WP_245926091.1">
    <property type="nucleotide sequence ID" value="NZ_OMOR01000001.1"/>
</dbReference>